<dbReference type="AlphaFoldDB" id="A0A1B9GJZ6"/>
<evidence type="ECO:0000256" key="1">
    <source>
        <dbReference type="SAM" id="MobiDB-lite"/>
    </source>
</evidence>
<feature type="compositionally biased region" description="Basic and acidic residues" evidence="1">
    <location>
        <begin position="33"/>
        <end position="52"/>
    </location>
</feature>
<sequence>MAAQAPGPSVRSSTSAVWALPATIEPRAVLPDRYTDPSDATSDKLKGKDSDPGRMGVYVCLLDDRPHLHPSLLALHRHRLNAHQIPLPPDPNNDLPIPSPHVQALSNSEASPEDVDISSSNIQPTPTPAPGQTVRKHKQEWFTWKFTQEEESRRKAYLPLA</sequence>
<reference evidence="3" key="2">
    <citation type="submission" date="2013-12" db="EMBL/GenBank/DDBJ databases">
        <title>Evolution of pathogenesis and genome organization in the Tremellales.</title>
        <authorList>
            <person name="Cuomo C."/>
            <person name="Litvintseva A."/>
            <person name="Heitman J."/>
            <person name="Chen Y."/>
            <person name="Sun S."/>
            <person name="Springer D."/>
            <person name="Dromer F."/>
            <person name="Young S."/>
            <person name="Zeng Q."/>
            <person name="Chapman S."/>
            <person name="Gujja S."/>
            <person name="Saif S."/>
            <person name="Birren B."/>
        </authorList>
    </citation>
    <scope>NUCLEOTIDE SEQUENCE [LARGE SCALE GENOMIC DNA]</scope>
    <source>
        <strain evidence="3">BCC8398</strain>
    </source>
</reference>
<keyword evidence="3" id="KW-1185">Reference proteome</keyword>
<gene>
    <name evidence="2" type="ORF">I316_07107</name>
</gene>
<name>A0A1B9GJZ6_9TREE</name>
<feature type="region of interest" description="Disordered" evidence="1">
    <location>
        <begin position="28"/>
        <end position="54"/>
    </location>
</feature>
<proteinExistence type="predicted"/>
<dbReference type="OrthoDB" id="2574952at2759"/>
<dbReference type="Proteomes" id="UP000092666">
    <property type="component" value="Unassembled WGS sequence"/>
</dbReference>
<evidence type="ECO:0000313" key="3">
    <source>
        <dbReference type="Proteomes" id="UP000092666"/>
    </source>
</evidence>
<feature type="region of interest" description="Disordered" evidence="1">
    <location>
        <begin position="84"/>
        <end position="136"/>
    </location>
</feature>
<accession>A0A1B9GJZ6</accession>
<reference evidence="2 3" key="1">
    <citation type="submission" date="2013-07" db="EMBL/GenBank/DDBJ databases">
        <title>The Genome Sequence of Cryptococcus heveanensis BCC8398.</title>
        <authorList>
            <consortium name="The Broad Institute Genome Sequencing Platform"/>
            <person name="Cuomo C."/>
            <person name="Litvintseva A."/>
            <person name="Chen Y."/>
            <person name="Heitman J."/>
            <person name="Sun S."/>
            <person name="Springer D."/>
            <person name="Dromer F."/>
            <person name="Young S.K."/>
            <person name="Zeng Q."/>
            <person name="Gargeya S."/>
            <person name="Fitzgerald M."/>
            <person name="Abouelleil A."/>
            <person name="Alvarado L."/>
            <person name="Berlin A.M."/>
            <person name="Chapman S.B."/>
            <person name="Dewar J."/>
            <person name="Goldberg J."/>
            <person name="Griggs A."/>
            <person name="Gujja S."/>
            <person name="Hansen M."/>
            <person name="Howarth C."/>
            <person name="Imamovic A."/>
            <person name="Larimer J."/>
            <person name="McCowan C."/>
            <person name="Murphy C."/>
            <person name="Pearson M."/>
            <person name="Priest M."/>
            <person name="Roberts A."/>
            <person name="Saif S."/>
            <person name="Shea T."/>
            <person name="Sykes S."/>
            <person name="Wortman J."/>
            <person name="Nusbaum C."/>
            <person name="Birren B."/>
        </authorList>
    </citation>
    <scope>NUCLEOTIDE SEQUENCE [LARGE SCALE GENOMIC DNA]</scope>
    <source>
        <strain evidence="2 3">BCC8398</strain>
    </source>
</reference>
<evidence type="ECO:0000313" key="2">
    <source>
        <dbReference type="EMBL" id="OCF31321.1"/>
    </source>
</evidence>
<dbReference type="STRING" id="1296120.A0A1B9GJZ6"/>
<organism evidence="2 3">
    <name type="scientific">Kwoniella heveanensis BCC8398</name>
    <dbReference type="NCBI Taxonomy" id="1296120"/>
    <lineage>
        <taxon>Eukaryota</taxon>
        <taxon>Fungi</taxon>
        <taxon>Dikarya</taxon>
        <taxon>Basidiomycota</taxon>
        <taxon>Agaricomycotina</taxon>
        <taxon>Tremellomycetes</taxon>
        <taxon>Tremellales</taxon>
        <taxon>Cryptococcaceae</taxon>
        <taxon>Kwoniella</taxon>
    </lineage>
</organism>
<protein>
    <submittedName>
        <fullName evidence="2">Uncharacterized protein</fullName>
    </submittedName>
</protein>
<dbReference type="EMBL" id="KV700136">
    <property type="protein sequence ID" value="OCF31321.1"/>
    <property type="molecule type" value="Genomic_DNA"/>
</dbReference>